<comment type="caution">
    <text evidence="1">The sequence shown here is derived from an EMBL/GenBank/DDBJ whole genome shotgun (WGS) entry which is preliminary data.</text>
</comment>
<organism evidence="1 2">
    <name type="scientific">Pristionchus mayeri</name>
    <dbReference type="NCBI Taxonomy" id="1317129"/>
    <lineage>
        <taxon>Eukaryota</taxon>
        <taxon>Metazoa</taxon>
        <taxon>Ecdysozoa</taxon>
        <taxon>Nematoda</taxon>
        <taxon>Chromadorea</taxon>
        <taxon>Rhabditida</taxon>
        <taxon>Rhabditina</taxon>
        <taxon>Diplogasteromorpha</taxon>
        <taxon>Diplogasteroidea</taxon>
        <taxon>Neodiplogasteridae</taxon>
        <taxon>Pristionchus</taxon>
    </lineage>
</organism>
<sequence>MDRNAQKTDLPYHEFRHEQEILLVEGGSYTIDFFISLARTISIGQLSVMLDYRIRFHRQIYRLLKYFKVNTLILDSTTCDWASSMMTQKYLLELANTCEFLNATHVGRAAAPEVLLDLFEVMMSGRAILRCFMTTIVLDVWNRFHRLLGLAFGNGGVYCRNRRIPTFGCNGANGDFVWFFFVMNMEVSLTLTCNGGHILGMKVHKNQAS</sequence>
<reference evidence="2" key="1">
    <citation type="submission" date="2022-10" db="EMBL/GenBank/DDBJ databases">
        <title>Genome assembly of Pristionchus species.</title>
        <authorList>
            <person name="Yoshida K."/>
            <person name="Sommer R.J."/>
        </authorList>
    </citation>
    <scope>NUCLEOTIDE SEQUENCE [LARGE SCALE GENOMIC DNA]</scope>
    <source>
        <strain evidence="2">RS5460</strain>
    </source>
</reference>
<dbReference type="EMBL" id="BTRK01000006">
    <property type="protein sequence ID" value="GMR57775.1"/>
    <property type="molecule type" value="Genomic_DNA"/>
</dbReference>
<dbReference type="Proteomes" id="UP001328107">
    <property type="component" value="Unassembled WGS sequence"/>
</dbReference>
<protein>
    <submittedName>
        <fullName evidence="1">Uncharacterized protein</fullName>
    </submittedName>
</protein>
<proteinExistence type="predicted"/>
<accession>A0AAN5D8V5</accession>
<dbReference type="AlphaFoldDB" id="A0AAN5D8V5"/>
<gene>
    <name evidence="1" type="ORF">PMAYCL1PPCAC_27970</name>
</gene>
<name>A0AAN5D8V5_9BILA</name>
<keyword evidence="2" id="KW-1185">Reference proteome</keyword>
<evidence type="ECO:0000313" key="2">
    <source>
        <dbReference type="Proteomes" id="UP001328107"/>
    </source>
</evidence>
<feature type="non-terminal residue" evidence="1">
    <location>
        <position position="209"/>
    </location>
</feature>
<evidence type="ECO:0000313" key="1">
    <source>
        <dbReference type="EMBL" id="GMR57775.1"/>
    </source>
</evidence>